<evidence type="ECO:0000256" key="14">
    <source>
        <dbReference type="PROSITE-ProRule" id="PRU00196"/>
    </source>
</evidence>
<dbReference type="InterPro" id="IPR001254">
    <property type="entry name" value="Trypsin_dom"/>
</dbReference>
<proteinExistence type="predicted"/>
<accession>A0AAW0TS44</accession>
<dbReference type="InterPro" id="IPR000082">
    <property type="entry name" value="SEA_dom"/>
</dbReference>
<dbReference type="InterPro" id="IPR051221">
    <property type="entry name" value="LDLR-related"/>
</dbReference>
<feature type="disulfide bond" evidence="13">
    <location>
        <begin position="1423"/>
        <end position="1441"/>
    </location>
</feature>
<evidence type="ECO:0000256" key="10">
    <source>
        <dbReference type="ARBA" id="ARBA00023157"/>
    </source>
</evidence>
<dbReference type="GO" id="GO:0005886">
    <property type="term" value="C:plasma membrane"/>
    <property type="evidence" value="ECO:0007669"/>
    <property type="project" value="TreeGrafter"/>
</dbReference>
<dbReference type="CDD" id="cd00112">
    <property type="entry name" value="LDLa"/>
    <property type="match status" value="5"/>
</dbReference>
<dbReference type="PANTHER" id="PTHR22722">
    <property type="entry name" value="LOW-DENSITY LIPOPROTEIN RECEPTOR-RELATED PROTEIN 2-RELATED"/>
    <property type="match status" value="1"/>
</dbReference>
<dbReference type="InterPro" id="IPR009003">
    <property type="entry name" value="Peptidase_S1_PA"/>
</dbReference>
<keyword evidence="21" id="KW-1185">Reference proteome</keyword>
<dbReference type="GO" id="GO:0005041">
    <property type="term" value="F:low-density lipoprotein particle receptor activity"/>
    <property type="evidence" value="ECO:0007669"/>
    <property type="project" value="TreeGrafter"/>
</dbReference>
<feature type="domain" description="Peptidase S1" evidence="18">
    <location>
        <begin position="1563"/>
        <end position="1808"/>
    </location>
</feature>
<dbReference type="GO" id="GO:0006508">
    <property type="term" value="P:proteolysis"/>
    <property type="evidence" value="ECO:0007669"/>
    <property type="project" value="UniProtKB-KW"/>
</dbReference>
<dbReference type="Proteomes" id="UP001487740">
    <property type="component" value="Unassembled WGS sequence"/>
</dbReference>
<feature type="compositionally biased region" description="Low complexity" evidence="15">
    <location>
        <begin position="184"/>
        <end position="197"/>
    </location>
</feature>
<dbReference type="Pfam" id="PF15494">
    <property type="entry name" value="SRCR_2"/>
    <property type="match status" value="1"/>
</dbReference>
<dbReference type="PROSITE" id="PS50240">
    <property type="entry name" value="TRYPSIN_DOM"/>
    <property type="match status" value="1"/>
</dbReference>
<feature type="compositionally biased region" description="Low complexity" evidence="15">
    <location>
        <begin position="961"/>
        <end position="975"/>
    </location>
</feature>
<feature type="compositionally biased region" description="Polar residues" evidence="15">
    <location>
        <begin position="675"/>
        <end position="687"/>
    </location>
</feature>
<feature type="transmembrane region" description="Helical" evidence="16">
    <location>
        <begin position="367"/>
        <end position="387"/>
    </location>
</feature>
<reference evidence="20 21" key="1">
    <citation type="submission" date="2023-03" db="EMBL/GenBank/DDBJ databases">
        <title>High-quality genome of Scylla paramamosain provides insights in environmental adaptation.</title>
        <authorList>
            <person name="Zhang L."/>
        </authorList>
    </citation>
    <scope>NUCLEOTIDE SEQUENCE [LARGE SCALE GENOMIC DNA]</scope>
    <source>
        <strain evidence="20">LZ_2023a</strain>
        <tissue evidence="20">Muscle</tissue>
    </source>
</reference>
<dbReference type="PRINTS" id="PR00261">
    <property type="entry name" value="LDLRECEPTOR"/>
</dbReference>
<feature type="region of interest" description="Disordered" evidence="15">
    <location>
        <begin position="80"/>
        <end position="245"/>
    </location>
</feature>
<dbReference type="InterPro" id="IPR023415">
    <property type="entry name" value="LDLR_class-A_CS"/>
</dbReference>
<feature type="compositionally biased region" description="Polar residues" evidence="15">
    <location>
        <begin position="777"/>
        <end position="786"/>
    </location>
</feature>
<dbReference type="Pfam" id="PF00057">
    <property type="entry name" value="Ldl_recept_a"/>
    <property type="match status" value="4"/>
</dbReference>
<evidence type="ECO:0000259" key="19">
    <source>
        <dbReference type="PROSITE" id="PS50287"/>
    </source>
</evidence>
<name>A0AAW0TS44_SCYPA</name>
<dbReference type="PROSITE" id="PS50287">
    <property type="entry name" value="SRCR_2"/>
    <property type="match status" value="1"/>
</dbReference>
<dbReference type="SUPFAM" id="SSF50494">
    <property type="entry name" value="Trypsin-like serine proteases"/>
    <property type="match status" value="1"/>
</dbReference>
<evidence type="ECO:0000256" key="9">
    <source>
        <dbReference type="ARBA" id="ARBA00023136"/>
    </source>
</evidence>
<feature type="disulfide bond" evidence="13">
    <location>
        <begin position="1379"/>
        <end position="1391"/>
    </location>
</feature>
<dbReference type="GO" id="GO:0043235">
    <property type="term" value="C:receptor complex"/>
    <property type="evidence" value="ECO:0007669"/>
    <property type="project" value="TreeGrafter"/>
</dbReference>
<dbReference type="Gene3D" id="4.10.400.10">
    <property type="entry name" value="Low-density Lipoprotein Receptor"/>
    <property type="match status" value="5"/>
</dbReference>
<evidence type="ECO:0000313" key="21">
    <source>
        <dbReference type="Proteomes" id="UP001487740"/>
    </source>
</evidence>
<protein>
    <submittedName>
        <fullName evidence="20">Uncharacterized protein</fullName>
    </submittedName>
</protein>
<evidence type="ECO:0000256" key="7">
    <source>
        <dbReference type="ARBA" id="ARBA00022968"/>
    </source>
</evidence>
<gene>
    <name evidence="20" type="ORF">O3P69_010353</name>
</gene>
<feature type="region of interest" description="Disordered" evidence="15">
    <location>
        <begin position="641"/>
        <end position="727"/>
    </location>
</feature>
<evidence type="ECO:0000313" key="20">
    <source>
        <dbReference type="EMBL" id="KAK8390598.1"/>
    </source>
</evidence>
<feature type="region of interest" description="Disordered" evidence="15">
    <location>
        <begin position="757"/>
        <end position="786"/>
    </location>
</feature>
<dbReference type="InterPro" id="IPR043504">
    <property type="entry name" value="Peptidase_S1_PA_chymotrypsin"/>
</dbReference>
<evidence type="ECO:0000256" key="2">
    <source>
        <dbReference type="ARBA" id="ARBA00022670"/>
    </source>
</evidence>
<evidence type="ECO:0000259" key="18">
    <source>
        <dbReference type="PROSITE" id="PS50240"/>
    </source>
</evidence>
<feature type="compositionally biased region" description="Low complexity" evidence="15">
    <location>
        <begin position="698"/>
        <end position="727"/>
    </location>
</feature>
<feature type="region of interest" description="Disordered" evidence="15">
    <location>
        <begin position="835"/>
        <end position="860"/>
    </location>
</feature>
<keyword evidence="9 16" id="KW-0472">Membrane</keyword>
<feature type="compositionally biased region" description="Low complexity" evidence="15">
    <location>
        <begin position="996"/>
        <end position="1033"/>
    </location>
</feature>
<dbReference type="InterPro" id="IPR036055">
    <property type="entry name" value="LDL_receptor-like_sf"/>
</dbReference>
<dbReference type="Gene3D" id="2.40.10.10">
    <property type="entry name" value="Trypsin-like serine proteases"/>
    <property type="match status" value="2"/>
</dbReference>
<evidence type="ECO:0000256" key="12">
    <source>
        <dbReference type="ARBA" id="ARBA00023180"/>
    </source>
</evidence>
<feature type="disulfide bond" evidence="13">
    <location>
        <begin position="1360"/>
        <end position="1375"/>
    </location>
</feature>
<feature type="disulfide bond" evidence="13">
    <location>
        <begin position="1398"/>
        <end position="1413"/>
    </location>
</feature>
<feature type="disulfide bond" evidence="13">
    <location>
        <begin position="1318"/>
        <end position="1333"/>
    </location>
</feature>
<feature type="compositionally biased region" description="Low complexity" evidence="15">
    <location>
        <begin position="1080"/>
        <end position="1133"/>
    </location>
</feature>
<sequence>MLRKTYRGSSNNKLVEFYVASRTQGGDLLGLLKKFRVTKENEKESEIFTLANLDNGCIRKFIVKKVDESAFLASINRRNKEDSKSLTDENENTAVVGNEEGGDGCPLVPPSPTLPRRNVPAAPIANGHVKPLERKSSSNFKLGCDDDSDDCSSMTVEDKDDPGVINPAFTYEEEEDDDLGRGDGSTTSARSSPETSPSPSPKLHFSSMSPRPSPRQSPVSHRSGNLSHRSSVSSVRKGILKKSGSSSTINMEMVNLGLQHAAIAAGNAANLNGYQRARFTDPYDDNFVANDTHRFVGSSEENNYAMQQKSLGGHRVKFILETGKPDHVHGSYDDIRIEKMERERIERIESGKDLEVTNMADRGGKKCLLFCAAMLVLTGAVIVAGLYGSGKLNMIAKLGGQGITSGLSGGSSSTEAPTSSPPTAYVLNAIEVKFKIDNHNFTSDLTNVDSKEYKTMVKDLEAELTKILFPEPVLHNGKANLNLKIIKFEPGSIKCTFRIGWTFFDEPNGQEAPLNLTLVREIFDNQINNSFVFLHQQEYRVPPESIDVDRLVDKCHNNQSLCSHGCKFSYENLRFTCTCPDYLYSINTTTCIHPNKTTTTSTTSTTTSTTTEVTIKKNLDQIIKNAGGAFVAIKLEDIEANTDTEIEAPPTEKKTEEESETSEDSKPGEVIVDGTATNVTLNATTEGQLPPVNVTEATTTTTISTSTTSTTTTSTTTTSPVTLPPTSNETITEVSAGNTTEATNITLTSTTTVVIETTSSTPKTTTTETVTSKEEQQNTTSQKPTSEGVTIILEGLEPVLPEHTTIKAENTSMDEIPGTSTMTPNVTTVTQDTAPVTTTTEPTVKEDSEPETKPEEAVPDKPVTVEEASNTTHHTNVSISMTEVVNDTISETPQDSFVNRSALFPENFVSPGTRLEDIMSFTNLPGKTVIVLDLSALRPGDSPGNVGLQEAEDESSHSNVSTINETQTSTTATEESSLHNATTPDTATKESVSEDTTQATVATSVTTDIPSTSTSSSSSSSTSTTTTTTATTTERQVVIVNASEHGHDLERNRGEEQVPKEVVTIPAVPYEGNPIFASKTPPSVRTTTTTSTTTSTPPTTTTTTTTDTPPTTPTTSTTTTSLTTTTTTTTTTTQPSVMTENSTSPATTTTTLDYDTKGEEAPIDNRDTSILDIAFSASSDLSTMARNTSHDSSAVATSAATTNTTVMEGNANMSQESPGTNVTATDTTKDPALVQINKEVAETPVISVSAPPKVLCHEDQVECVNGTSTWGRCIPRNSRCNSVPDCSDKSDELDCKENNCFGNFQCRDGECIERLYVCDGVTNCQDGDDELNCESWQCKEDELKCGGTSPSPCIPLSLRCDGQPDCIDHSDELNCMEECRSDEFRCREGWCIPQVRTCDGRPDCHGGEDEENCGCSGLDETPCAAGGCVATFDLCDGLRQCHDGSDEWNCIRIDNSTRQLEVRSGKNRWSAVCGEGWTSKWTDQVCQQLGGSASLSTEMKRVIESVPRPRVQLLQKAVSGGYTPLQFVLKSDCSSDTLVHLSCEQHSCGSWSLGDDFQEEHQLSASTRPPATEGQWPSLALLLRTHPNKNDTHAQGQFCSATIVAPSWILAAYSCLSSKENGLDLGTWAVASGTASPTASTQFHYVGKIVPFPGRVQTGGLWTGDAVLLRLTQPLDLGPNSQPVCVPDTPPVNTAQCVVAGWRRTDEGVGSQSQFLHHLPMPTLALDACNTTHYPGRLNPTHTCVGFSDAQHAPCHGDEGSPLMCRSESGAWRLEGLLTHHTCYGRARHPAIFTALHALQPWLSNTIGTPYIPKQDVPRSRTGWCQHPGKCDVECRDTSAKHISVWCLGSQSSQHMHDASWC</sequence>
<dbReference type="SUPFAM" id="SSF56487">
    <property type="entry name" value="SRCR-like"/>
    <property type="match status" value="1"/>
</dbReference>
<dbReference type="SMART" id="SM00192">
    <property type="entry name" value="LDLa"/>
    <property type="match status" value="5"/>
</dbReference>
<comment type="subcellular location">
    <subcellularLocation>
        <location evidence="1">Membrane</location>
        <topology evidence="1">Single-pass type II membrane protein</topology>
    </subcellularLocation>
</comment>
<dbReference type="PROSITE" id="PS01209">
    <property type="entry name" value="LDLRA_1"/>
    <property type="match status" value="3"/>
</dbReference>
<feature type="compositionally biased region" description="Low complexity" evidence="15">
    <location>
        <begin position="757"/>
        <end position="770"/>
    </location>
</feature>
<evidence type="ECO:0000256" key="16">
    <source>
        <dbReference type="SAM" id="Phobius"/>
    </source>
</evidence>
<evidence type="ECO:0000259" key="17">
    <source>
        <dbReference type="PROSITE" id="PS50024"/>
    </source>
</evidence>
<dbReference type="GO" id="GO:0004252">
    <property type="term" value="F:serine-type endopeptidase activity"/>
    <property type="evidence" value="ECO:0007669"/>
    <property type="project" value="InterPro"/>
</dbReference>
<evidence type="ECO:0000256" key="15">
    <source>
        <dbReference type="SAM" id="MobiDB-lite"/>
    </source>
</evidence>
<feature type="domain" description="SEA" evidence="17">
    <location>
        <begin position="426"/>
        <end position="553"/>
    </location>
</feature>
<feature type="disulfide bond" evidence="13">
    <location>
        <begin position="1306"/>
        <end position="1324"/>
    </location>
</feature>
<evidence type="ECO:0000256" key="6">
    <source>
        <dbReference type="ARBA" id="ARBA00022825"/>
    </source>
</evidence>
<dbReference type="PROSITE" id="PS50068">
    <property type="entry name" value="LDLRA_2"/>
    <property type="match status" value="5"/>
</dbReference>
<dbReference type="InterPro" id="IPR036772">
    <property type="entry name" value="SRCR-like_dom_sf"/>
</dbReference>
<feature type="domain" description="SRCR" evidence="19">
    <location>
        <begin position="1438"/>
        <end position="1546"/>
    </location>
</feature>
<feature type="compositionally biased region" description="Basic and acidic residues" evidence="15">
    <location>
        <begin position="843"/>
        <end position="859"/>
    </location>
</feature>
<keyword evidence="3 16" id="KW-0812">Transmembrane</keyword>
<feature type="disulfide bond" evidence="13">
    <location>
        <begin position="1435"/>
        <end position="1450"/>
    </location>
</feature>
<keyword evidence="2" id="KW-0645">Protease</keyword>
<comment type="caution">
    <text evidence="20">The sequence shown here is derived from an EMBL/GenBank/DDBJ whole genome shotgun (WGS) entry which is preliminary data.</text>
</comment>
<keyword evidence="11" id="KW-0675">Receptor</keyword>
<evidence type="ECO:0000256" key="4">
    <source>
        <dbReference type="ARBA" id="ARBA00022737"/>
    </source>
</evidence>
<evidence type="ECO:0000256" key="13">
    <source>
        <dbReference type="PROSITE-ProRule" id="PRU00124"/>
    </source>
</evidence>
<dbReference type="InterPro" id="IPR001190">
    <property type="entry name" value="SRCR"/>
</dbReference>
<dbReference type="Gene3D" id="3.10.250.10">
    <property type="entry name" value="SRCR-like domain"/>
    <property type="match status" value="1"/>
</dbReference>
<keyword evidence="12" id="KW-0325">Glycoprotein</keyword>
<feature type="disulfide bond" evidence="14">
    <location>
        <begin position="1533"/>
        <end position="1543"/>
    </location>
</feature>
<comment type="caution">
    <text evidence="14">Lacks conserved residue(s) required for the propagation of feature annotation.</text>
</comment>
<evidence type="ECO:0000256" key="3">
    <source>
        <dbReference type="ARBA" id="ARBA00022692"/>
    </source>
</evidence>
<feature type="region of interest" description="Disordered" evidence="15">
    <location>
        <begin position="1073"/>
        <end position="1162"/>
    </location>
</feature>
<dbReference type="SMART" id="SM00020">
    <property type="entry name" value="Tryp_SPc"/>
    <property type="match status" value="1"/>
</dbReference>
<evidence type="ECO:0000256" key="11">
    <source>
        <dbReference type="ARBA" id="ARBA00023170"/>
    </source>
</evidence>
<feature type="compositionally biased region" description="Polar residues" evidence="15">
    <location>
        <begin position="1134"/>
        <end position="1146"/>
    </location>
</feature>
<feature type="region of interest" description="Disordered" evidence="15">
    <location>
        <begin position="942"/>
        <end position="1035"/>
    </location>
</feature>
<keyword evidence="5" id="KW-0378">Hydrolase</keyword>
<evidence type="ECO:0000256" key="8">
    <source>
        <dbReference type="ARBA" id="ARBA00022989"/>
    </source>
</evidence>
<keyword evidence="8 16" id="KW-1133">Transmembrane helix</keyword>
<dbReference type="CDD" id="cd00190">
    <property type="entry name" value="Tryp_SPc"/>
    <property type="match status" value="1"/>
</dbReference>
<dbReference type="EMBL" id="JARAKH010000025">
    <property type="protein sequence ID" value="KAK8390598.1"/>
    <property type="molecule type" value="Genomic_DNA"/>
</dbReference>
<feature type="compositionally biased region" description="Polar residues" evidence="15">
    <location>
        <begin position="224"/>
        <end position="234"/>
    </location>
</feature>
<dbReference type="SUPFAM" id="SSF57424">
    <property type="entry name" value="LDL receptor-like module"/>
    <property type="match status" value="5"/>
</dbReference>
<keyword evidence="7" id="KW-0735">Signal-anchor</keyword>
<feature type="disulfide bond" evidence="13">
    <location>
        <begin position="1280"/>
        <end position="1295"/>
    </location>
</feature>
<evidence type="ECO:0000256" key="1">
    <source>
        <dbReference type="ARBA" id="ARBA00004606"/>
    </source>
</evidence>
<keyword evidence="6" id="KW-0720">Serine protease</keyword>
<feature type="disulfide bond" evidence="13">
    <location>
        <begin position="1386"/>
        <end position="1404"/>
    </location>
</feature>
<keyword evidence="4" id="KW-0677">Repeat</keyword>
<evidence type="ECO:0000256" key="5">
    <source>
        <dbReference type="ARBA" id="ARBA00022801"/>
    </source>
</evidence>
<feature type="compositionally biased region" description="Low complexity" evidence="15">
    <location>
        <begin position="206"/>
        <end position="223"/>
    </location>
</feature>
<dbReference type="InterPro" id="IPR002172">
    <property type="entry name" value="LDrepeatLR_classA_rpt"/>
</dbReference>
<dbReference type="PROSITE" id="PS50024">
    <property type="entry name" value="SEA"/>
    <property type="match status" value="1"/>
</dbReference>
<keyword evidence="10 14" id="KW-1015">Disulfide bond</keyword>
<organism evidence="20 21">
    <name type="scientific">Scylla paramamosain</name>
    <name type="common">Mud crab</name>
    <dbReference type="NCBI Taxonomy" id="85552"/>
    <lineage>
        <taxon>Eukaryota</taxon>
        <taxon>Metazoa</taxon>
        <taxon>Ecdysozoa</taxon>
        <taxon>Arthropoda</taxon>
        <taxon>Crustacea</taxon>
        <taxon>Multicrustacea</taxon>
        <taxon>Malacostraca</taxon>
        <taxon>Eumalacostraca</taxon>
        <taxon>Eucarida</taxon>
        <taxon>Decapoda</taxon>
        <taxon>Pleocyemata</taxon>
        <taxon>Brachyura</taxon>
        <taxon>Eubrachyura</taxon>
        <taxon>Portunoidea</taxon>
        <taxon>Portunidae</taxon>
        <taxon>Portuninae</taxon>
        <taxon>Scylla</taxon>
    </lineage>
</organism>
<dbReference type="PANTHER" id="PTHR22722:SF5">
    <property type="entry name" value="LOW-DENSITY LIPOPROTEIN RECEPTOR-RELATED PROTEIN 1B"/>
    <property type="match status" value="1"/>
</dbReference>